<evidence type="ECO:0000313" key="3">
    <source>
        <dbReference type="Proteomes" id="UP001458880"/>
    </source>
</evidence>
<accession>A0AAW1IXM1</accession>
<proteinExistence type="predicted"/>
<name>A0AAW1IXM1_POPJA</name>
<gene>
    <name evidence="2" type="ORF">QE152_g33047</name>
</gene>
<keyword evidence="3" id="KW-1185">Reference proteome</keyword>
<sequence length="109" mass="13177">MNIAERLTKANNLLLSLDKRKTAIEHRIEKAVEQICKVEDKINQTENDLEKVVEQKMFLEMREKLWNDISELKKEKRNAEKHLESFRKQLKHKFKKFKQLSTKLQTIRD</sequence>
<reference evidence="2 3" key="1">
    <citation type="journal article" date="2024" name="BMC Genomics">
        <title>De novo assembly and annotation of Popillia japonica's genome with initial clues to its potential as an invasive pest.</title>
        <authorList>
            <person name="Cucini C."/>
            <person name="Boschi S."/>
            <person name="Funari R."/>
            <person name="Cardaioli E."/>
            <person name="Iannotti N."/>
            <person name="Marturano G."/>
            <person name="Paoli F."/>
            <person name="Bruttini M."/>
            <person name="Carapelli A."/>
            <person name="Frati F."/>
            <person name="Nardi F."/>
        </authorList>
    </citation>
    <scope>NUCLEOTIDE SEQUENCE [LARGE SCALE GENOMIC DNA]</scope>
    <source>
        <strain evidence="2">DMR45628</strain>
    </source>
</reference>
<feature type="coiled-coil region" evidence="1">
    <location>
        <begin position="42"/>
        <end position="89"/>
    </location>
</feature>
<evidence type="ECO:0000313" key="2">
    <source>
        <dbReference type="EMBL" id="KAK9695152.1"/>
    </source>
</evidence>
<organism evidence="2 3">
    <name type="scientific">Popillia japonica</name>
    <name type="common">Japanese beetle</name>
    <dbReference type="NCBI Taxonomy" id="7064"/>
    <lineage>
        <taxon>Eukaryota</taxon>
        <taxon>Metazoa</taxon>
        <taxon>Ecdysozoa</taxon>
        <taxon>Arthropoda</taxon>
        <taxon>Hexapoda</taxon>
        <taxon>Insecta</taxon>
        <taxon>Pterygota</taxon>
        <taxon>Neoptera</taxon>
        <taxon>Endopterygota</taxon>
        <taxon>Coleoptera</taxon>
        <taxon>Polyphaga</taxon>
        <taxon>Scarabaeiformia</taxon>
        <taxon>Scarabaeidae</taxon>
        <taxon>Rutelinae</taxon>
        <taxon>Popillia</taxon>
    </lineage>
</organism>
<keyword evidence="1" id="KW-0175">Coiled coil</keyword>
<dbReference type="AlphaFoldDB" id="A0AAW1IXM1"/>
<dbReference type="Proteomes" id="UP001458880">
    <property type="component" value="Unassembled WGS sequence"/>
</dbReference>
<protein>
    <submittedName>
        <fullName evidence="2">Uncharacterized protein</fullName>
    </submittedName>
</protein>
<dbReference type="EMBL" id="JASPKY010000490">
    <property type="protein sequence ID" value="KAK9695152.1"/>
    <property type="molecule type" value="Genomic_DNA"/>
</dbReference>
<evidence type="ECO:0000256" key="1">
    <source>
        <dbReference type="SAM" id="Coils"/>
    </source>
</evidence>
<comment type="caution">
    <text evidence="2">The sequence shown here is derived from an EMBL/GenBank/DDBJ whole genome shotgun (WGS) entry which is preliminary data.</text>
</comment>